<dbReference type="AlphaFoldDB" id="A0A4P6YDE9"/>
<dbReference type="PRINTS" id="PR00132">
    <property type="entry name" value="GLHYDRLASE2"/>
</dbReference>
<feature type="domain" description="Glycoside hydrolase family 2" evidence="9">
    <location>
        <begin position="699"/>
        <end position="800"/>
    </location>
</feature>
<dbReference type="InterPro" id="IPR040605">
    <property type="entry name" value="Glyco_hydro2_dom5"/>
</dbReference>
<evidence type="ECO:0000256" key="4">
    <source>
        <dbReference type="SAM" id="SignalP"/>
    </source>
</evidence>
<dbReference type="Pfam" id="PF00703">
    <property type="entry name" value="Glyco_hydro_2"/>
    <property type="match status" value="1"/>
</dbReference>
<evidence type="ECO:0000259" key="6">
    <source>
        <dbReference type="Pfam" id="PF02836"/>
    </source>
</evidence>
<organism evidence="10 11">
    <name type="scientific">Flavobacterium nackdongense</name>
    <dbReference type="NCBI Taxonomy" id="2547394"/>
    <lineage>
        <taxon>Bacteria</taxon>
        <taxon>Pseudomonadati</taxon>
        <taxon>Bacteroidota</taxon>
        <taxon>Flavobacteriia</taxon>
        <taxon>Flavobacteriales</taxon>
        <taxon>Flavobacteriaceae</taxon>
        <taxon>Flavobacterium</taxon>
    </lineage>
</organism>
<dbReference type="RefSeq" id="WP_133277818.1">
    <property type="nucleotide sequence ID" value="NZ_CP037933.1"/>
</dbReference>
<dbReference type="PROSITE" id="PS00608">
    <property type="entry name" value="GLYCOSYL_HYDROL_F2_2"/>
    <property type="match status" value="1"/>
</dbReference>
<dbReference type="EMBL" id="CP037933">
    <property type="protein sequence ID" value="QBN20318.1"/>
    <property type="molecule type" value="Genomic_DNA"/>
</dbReference>
<dbReference type="GO" id="GO:0004553">
    <property type="term" value="F:hydrolase activity, hydrolyzing O-glycosyl compounds"/>
    <property type="evidence" value="ECO:0007669"/>
    <property type="project" value="InterPro"/>
</dbReference>
<feature type="domain" description="Glycosyl hydrolases family 2 sugar binding" evidence="7">
    <location>
        <begin position="97"/>
        <end position="192"/>
    </location>
</feature>
<dbReference type="Pfam" id="PF16355">
    <property type="entry name" value="DUF4982"/>
    <property type="match status" value="1"/>
</dbReference>
<evidence type="ECO:0000259" key="5">
    <source>
        <dbReference type="Pfam" id="PF00703"/>
    </source>
</evidence>
<dbReference type="InterPro" id="IPR017853">
    <property type="entry name" value="GH"/>
</dbReference>
<dbReference type="InterPro" id="IPR006104">
    <property type="entry name" value="Glyco_hydro_2_N"/>
</dbReference>
<accession>A0A4P6YDE9</accession>
<dbReference type="NCBIfam" id="NF041463">
    <property type="entry name" value="GalB"/>
    <property type="match status" value="1"/>
</dbReference>
<dbReference type="Gene3D" id="2.60.40.10">
    <property type="entry name" value="Immunoglobulins"/>
    <property type="match status" value="3"/>
</dbReference>
<feature type="chain" id="PRO_5020691570" evidence="4">
    <location>
        <begin position="20"/>
        <end position="809"/>
    </location>
</feature>
<dbReference type="Pfam" id="PF18565">
    <property type="entry name" value="Glyco_hydro2_C5"/>
    <property type="match status" value="1"/>
</dbReference>
<evidence type="ECO:0000256" key="1">
    <source>
        <dbReference type="ARBA" id="ARBA00007401"/>
    </source>
</evidence>
<evidence type="ECO:0000259" key="9">
    <source>
        <dbReference type="Pfam" id="PF18565"/>
    </source>
</evidence>
<dbReference type="InterPro" id="IPR008964">
    <property type="entry name" value="Invasin/intimin_cell_adhesion"/>
</dbReference>
<dbReference type="InterPro" id="IPR023232">
    <property type="entry name" value="Glyco_hydro_2_AS"/>
</dbReference>
<protein>
    <submittedName>
        <fullName evidence="10">DUF4982 domain-containing protein</fullName>
    </submittedName>
</protein>
<comment type="similarity">
    <text evidence="1">Belongs to the glycosyl hydrolase 2 family.</text>
</comment>
<proteinExistence type="inferred from homology"/>
<evidence type="ECO:0000313" key="10">
    <source>
        <dbReference type="EMBL" id="QBN20318.1"/>
    </source>
</evidence>
<keyword evidence="3" id="KW-0326">Glycosidase</keyword>
<feature type="domain" description="DUF4982" evidence="8">
    <location>
        <begin position="623"/>
        <end position="686"/>
    </location>
</feature>
<dbReference type="KEGG" id="fnk:E1750_16465"/>
<evidence type="ECO:0000259" key="7">
    <source>
        <dbReference type="Pfam" id="PF02837"/>
    </source>
</evidence>
<dbReference type="OrthoDB" id="9801077at2"/>
<keyword evidence="4" id="KW-0732">Signal</keyword>
<dbReference type="SUPFAM" id="SSF49785">
    <property type="entry name" value="Galactose-binding domain-like"/>
    <property type="match status" value="1"/>
</dbReference>
<dbReference type="GO" id="GO:0005975">
    <property type="term" value="P:carbohydrate metabolic process"/>
    <property type="evidence" value="ECO:0007669"/>
    <property type="project" value="InterPro"/>
</dbReference>
<evidence type="ECO:0000256" key="2">
    <source>
        <dbReference type="ARBA" id="ARBA00022801"/>
    </source>
</evidence>
<dbReference type="SUPFAM" id="SSF49373">
    <property type="entry name" value="Invasin/intimin cell-adhesion fragments"/>
    <property type="match status" value="1"/>
</dbReference>
<dbReference type="SUPFAM" id="SSF51445">
    <property type="entry name" value="(Trans)glycosidases"/>
    <property type="match status" value="1"/>
</dbReference>
<dbReference type="InterPro" id="IPR013783">
    <property type="entry name" value="Ig-like_fold"/>
</dbReference>
<dbReference type="Proteomes" id="UP000291124">
    <property type="component" value="Chromosome"/>
</dbReference>
<feature type="domain" description="Glycoside hydrolase family 2 immunoglobulin-like beta-sandwich" evidence="5">
    <location>
        <begin position="203"/>
        <end position="296"/>
    </location>
</feature>
<dbReference type="InterPro" id="IPR006103">
    <property type="entry name" value="Glyco_hydro_2_cat"/>
</dbReference>
<dbReference type="PANTHER" id="PTHR42732:SF1">
    <property type="entry name" value="BETA-MANNOSIDASE"/>
    <property type="match status" value="1"/>
</dbReference>
<sequence>MKKSLFIISLMCLAFQLQAQKREVQLLDTGWRFLNKEIPTTNINQVDDSSWQTVTVPHDWAIAGPFDMTIDMQKVTVIEDGDRGAKLRTGRTGALPCFGIGWYRKALNISKSDEGKRIFVEFDGAMSRSKVYLNGVYIGEWPYGYSSFSFELTKYIQLGKENILSVRLENKEESSRWYSGAGIYRNVRLVKTAPVRVAQWGTYITTPVVSPKMGEVNIKTEIDGDEKVQLITEIFDAKGQKVASTKSEGNKAFEQKLKVNKPSLWSPETPVLYTAVSKVFVGKIQKDEYKSVFGFRTIKFDRDKGFFLNGKYTKFKGVCLHHDLGPIGAAVNFRATERQLVMMKEMGVNAIRTSHNPPSLELLKICDSIGLMVQVESFDEWKNGKNTNGYGEFFDQWAEKDLTAMIKRDRNHPSVVMWSIGNEIREQGMPEGAAMAKFLTKISHDLDPTRPVSAGFNNWKGAIKNGLAAEVDLVGFNYAPDFYEKMRQENPTFTIYGSETASTVSSRGEYKFPVTPSKKAWYTDYQLTSYDLETCSWADLPDYEFQYQDDLDWVAGEFVWTGFDYLGEPSPYNEGTPARSSYFGIVDLAGIPKDRYYLYQSKWSEKPVFHVLPHWTWPDRLNQKVPVFVYTNYPKAELFVNGKSMGTRVKDKSSMLKRYRLMWDDVIYEPGEIKVVGYDKNDKVVAEKIIKTAGETYNIKLTADRQTIKADGKDLSFVTVELLDKDGNLCPRAANLLFFDVTGAGKLKAVCNGDATDQTSFASKYMRTFNGKLVVTVESDTTAGEITLKVSGGLLNAEEVKITTENLTK</sequence>
<dbReference type="Pfam" id="PF02836">
    <property type="entry name" value="Glyco_hydro_2_C"/>
    <property type="match status" value="1"/>
</dbReference>
<keyword evidence="11" id="KW-1185">Reference proteome</keyword>
<feature type="signal peptide" evidence="4">
    <location>
        <begin position="1"/>
        <end position="19"/>
    </location>
</feature>
<keyword evidence="2" id="KW-0378">Hydrolase</keyword>
<dbReference type="InterPro" id="IPR006102">
    <property type="entry name" value="Ig-like_GH2"/>
</dbReference>
<dbReference type="Gene3D" id="3.20.20.80">
    <property type="entry name" value="Glycosidases"/>
    <property type="match status" value="1"/>
</dbReference>
<dbReference type="InterPro" id="IPR048229">
    <property type="entry name" value="GalB-like"/>
</dbReference>
<evidence type="ECO:0000256" key="3">
    <source>
        <dbReference type="ARBA" id="ARBA00023295"/>
    </source>
</evidence>
<evidence type="ECO:0000313" key="11">
    <source>
        <dbReference type="Proteomes" id="UP000291124"/>
    </source>
</evidence>
<dbReference type="InterPro" id="IPR008979">
    <property type="entry name" value="Galactose-bd-like_sf"/>
</dbReference>
<dbReference type="InterPro" id="IPR036156">
    <property type="entry name" value="Beta-gal/glucu_dom_sf"/>
</dbReference>
<dbReference type="Pfam" id="PF02837">
    <property type="entry name" value="Glyco_hydro_2_N"/>
    <property type="match status" value="1"/>
</dbReference>
<evidence type="ECO:0000259" key="8">
    <source>
        <dbReference type="Pfam" id="PF16355"/>
    </source>
</evidence>
<name>A0A4P6YDE9_9FLAO</name>
<gene>
    <name evidence="10" type="ORF">E1750_16465</name>
</gene>
<dbReference type="SUPFAM" id="SSF49303">
    <property type="entry name" value="beta-Galactosidase/glucuronidase domain"/>
    <property type="match status" value="1"/>
</dbReference>
<feature type="domain" description="Glycoside hydrolase family 2 catalytic" evidence="6">
    <location>
        <begin position="302"/>
        <end position="573"/>
    </location>
</feature>
<dbReference type="InterPro" id="IPR032311">
    <property type="entry name" value="DUF4982"/>
</dbReference>
<dbReference type="InterPro" id="IPR051913">
    <property type="entry name" value="GH2_Domain-Containing"/>
</dbReference>
<reference evidence="11" key="1">
    <citation type="submission" date="2019-03" db="EMBL/GenBank/DDBJ databases">
        <title>Flavobacterium sp.</title>
        <authorList>
            <person name="Kim H."/>
        </authorList>
    </citation>
    <scope>NUCLEOTIDE SEQUENCE [LARGE SCALE GENOMIC DNA]</scope>
    <source>
        <strain evidence="11">GS13</strain>
    </source>
</reference>
<dbReference type="Gene3D" id="2.60.120.260">
    <property type="entry name" value="Galactose-binding domain-like"/>
    <property type="match status" value="1"/>
</dbReference>
<dbReference type="InterPro" id="IPR006101">
    <property type="entry name" value="Glyco_hydro_2"/>
</dbReference>
<dbReference type="PANTHER" id="PTHR42732">
    <property type="entry name" value="BETA-GALACTOSIDASE"/>
    <property type="match status" value="1"/>
</dbReference>